<protein>
    <submittedName>
        <fullName evidence="1">Uncharacterized protein</fullName>
    </submittedName>
</protein>
<name>T5KYN4_MICMQ</name>
<proteinExistence type="predicted"/>
<dbReference type="AlphaFoldDB" id="T5KYN4"/>
<evidence type="ECO:0000313" key="1">
    <source>
        <dbReference type="EMBL" id="EQM83430.1"/>
    </source>
</evidence>
<gene>
    <name evidence="1" type="ORF">L687_12485</name>
</gene>
<organism evidence="1 2">
    <name type="scientific">Microbacterium maritypicum MF109</name>
    <dbReference type="NCBI Taxonomy" id="1333857"/>
    <lineage>
        <taxon>Bacteria</taxon>
        <taxon>Bacillati</taxon>
        <taxon>Actinomycetota</taxon>
        <taxon>Actinomycetes</taxon>
        <taxon>Micrococcales</taxon>
        <taxon>Microbacteriaceae</taxon>
        <taxon>Microbacterium</taxon>
    </lineage>
</organism>
<reference evidence="1 2" key="1">
    <citation type="journal article" date="2013" name="Genome Announc.">
        <title>Whole-genome sequences of five oyster-associated bacteria show potential for crude oil hydrocarbon degradation.</title>
        <authorList>
            <person name="Chauhan A."/>
            <person name="Green S."/>
            <person name="Pathak A."/>
            <person name="Thomas J."/>
            <person name="Venkatramanan R."/>
        </authorList>
    </citation>
    <scope>NUCLEOTIDE SEQUENCE [LARGE SCALE GENOMIC DNA]</scope>
    <source>
        <strain evidence="1 2">MF109</strain>
    </source>
</reference>
<dbReference type="EMBL" id="ATAO01000079">
    <property type="protein sequence ID" value="EQM83430.1"/>
    <property type="molecule type" value="Genomic_DNA"/>
</dbReference>
<comment type="caution">
    <text evidence="1">The sequence shown here is derived from an EMBL/GenBank/DDBJ whole genome shotgun (WGS) entry which is preliminary data.</text>
</comment>
<dbReference type="RefSeq" id="WP_021198710.1">
    <property type="nucleotide sequence ID" value="NZ_ATAO01000079.1"/>
</dbReference>
<sequence>MALNRSFPTQHPSGLSITDTRRVTAGLIVRNADGTPRAGIFPSNANPIVSGRASMGYDVAPFLAATSRINTGVELISNDAVTIVPTTAAPSSNSRIDVIWVRAQFVQHADANNDVIFGVTQGGAALTPSKPAIPVGALELATAEILSTTTTTATAVITQTHTFTAAAGGVVWLRNALDTWAAPDGSVAYRLDTKRMMDRVGGVWISQGASCSVKTSTPQATGGAYVPTPLTWNLEDVDTDGFHSTVSNTSRLVAPAAGQFTVTAKIRGLSTVYATGVQLGKNGVVDPAARQIVPPIVGGGAGSFPTITKTFQMNAGDYIEVFSLGEAAGLSLSAADCFADIVRSA</sequence>
<accession>T5KYN4</accession>
<evidence type="ECO:0000313" key="2">
    <source>
        <dbReference type="Proteomes" id="UP000016033"/>
    </source>
</evidence>
<dbReference type="PATRIC" id="fig|1333857.3.peg.726"/>
<dbReference type="Proteomes" id="UP000016033">
    <property type="component" value="Unassembled WGS sequence"/>
</dbReference>